<dbReference type="Pfam" id="PF13041">
    <property type="entry name" value="PPR_2"/>
    <property type="match status" value="2"/>
</dbReference>
<dbReference type="InterPro" id="IPR002885">
    <property type="entry name" value="PPR_rpt"/>
</dbReference>
<comment type="caution">
    <text evidence="6">The sequence shown here is derived from an EMBL/GenBank/DDBJ whole genome shotgun (WGS) entry which is preliminary data.</text>
</comment>
<feature type="repeat" description="PPR" evidence="3">
    <location>
        <begin position="288"/>
        <end position="322"/>
    </location>
</feature>
<keyword evidence="4" id="KW-1133">Transmembrane helix</keyword>
<dbReference type="Gene3D" id="1.25.40.10">
    <property type="entry name" value="Tetratricopeptide repeat domain"/>
    <property type="match status" value="3"/>
</dbReference>
<reference evidence="6" key="1">
    <citation type="submission" date="2020-07" db="EMBL/GenBank/DDBJ databases">
        <title>Genome sequence and genetic diversity analysis of an under-domesticated orphan crop, white fonio (Digitaria exilis).</title>
        <authorList>
            <person name="Bennetzen J.L."/>
            <person name="Chen S."/>
            <person name="Ma X."/>
            <person name="Wang X."/>
            <person name="Yssel A.E.J."/>
            <person name="Chaluvadi S.R."/>
            <person name="Johnson M."/>
            <person name="Gangashetty P."/>
            <person name="Hamidou F."/>
            <person name="Sanogo M.D."/>
            <person name="Zwaenepoel A."/>
            <person name="Wallace J."/>
            <person name="Van De Peer Y."/>
            <person name="Van Deynze A."/>
        </authorList>
    </citation>
    <scope>NUCLEOTIDE SEQUENCE</scope>
    <source>
        <tissue evidence="6">Leaves</tissue>
    </source>
</reference>
<dbReference type="Proteomes" id="UP000636709">
    <property type="component" value="Unassembled WGS sequence"/>
</dbReference>
<evidence type="ECO:0000256" key="1">
    <source>
        <dbReference type="ARBA" id="ARBA00022737"/>
    </source>
</evidence>
<feature type="repeat" description="PPR" evidence="3">
    <location>
        <begin position="389"/>
        <end position="423"/>
    </location>
</feature>
<organism evidence="6 7">
    <name type="scientific">Digitaria exilis</name>
    <dbReference type="NCBI Taxonomy" id="1010633"/>
    <lineage>
        <taxon>Eukaryota</taxon>
        <taxon>Viridiplantae</taxon>
        <taxon>Streptophyta</taxon>
        <taxon>Embryophyta</taxon>
        <taxon>Tracheophyta</taxon>
        <taxon>Spermatophyta</taxon>
        <taxon>Magnoliopsida</taxon>
        <taxon>Liliopsida</taxon>
        <taxon>Poales</taxon>
        <taxon>Poaceae</taxon>
        <taxon>PACMAD clade</taxon>
        <taxon>Panicoideae</taxon>
        <taxon>Panicodae</taxon>
        <taxon>Paniceae</taxon>
        <taxon>Anthephorinae</taxon>
        <taxon>Digitaria</taxon>
    </lineage>
</organism>
<dbReference type="PROSITE" id="PS51375">
    <property type="entry name" value="PPR"/>
    <property type="match status" value="4"/>
</dbReference>
<evidence type="ECO:0000313" key="6">
    <source>
        <dbReference type="EMBL" id="KAF8653856.1"/>
    </source>
</evidence>
<protein>
    <recommendedName>
        <fullName evidence="5">HORMA domain-containing protein</fullName>
    </recommendedName>
</protein>
<keyword evidence="7" id="KW-1185">Reference proteome</keyword>
<dbReference type="InterPro" id="IPR003511">
    <property type="entry name" value="HORMA_dom"/>
</dbReference>
<dbReference type="FunFam" id="1.25.40.10:FF:000073">
    <property type="entry name" value="Pentatricopeptide repeat-containing protein chloroplastic"/>
    <property type="match status" value="1"/>
</dbReference>
<dbReference type="FunFam" id="1.25.40.10:FF:000144">
    <property type="entry name" value="Pentatricopeptide repeat-containing protein, mitochondrial"/>
    <property type="match status" value="1"/>
</dbReference>
<dbReference type="AlphaFoldDB" id="A0A835A6Z1"/>
<dbReference type="InterPro" id="IPR011990">
    <property type="entry name" value="TPR-like_helical_dom_sf"/>
</dbReference>
<keyword evidence="2" id="KW-0809">Transit peptide</keyword>
<accession>A0A835A6Z1</accession>
<dbReference type="SUPFAM" id="SSF56019">
    <property type="entry name" value="The spindle assembly checkpoint protein mad2"/>
    <property type="match status" value="1"/>
</dbReference>
<evidence type="ECO:0000313" key="7">
    <source>
        <dbReference type="Proteomes" id="UP000636709"/>
    </source>
</evidence>
<evidence type="ECO:0000256" key="3">
    <source>
        <dbReference type="PROSITE-ProRule" id="PRU00708"/>
    </source>
</evidence>
<feature type="domain" description="HORMA" evidence="5">
    <location>
        <begin position="525"/>
        <end position="685"/>
    </location>
</feature>
<feature type="repeat" description="PPR" evidence="3">
    <location>
        <begin position="358"/>
        <end position="388"/>
    </location>
</feature>
<dbReference type="InterPro" id="IPR036570">
    <property type="entry name" value="HORMA_dom_sf"/>
</dbReference>
<dbReference type="PANTHER" id="PTHR47926:SF345">
    <property type="entry name" value="(WILD MALAYSIAN BANANA) HYPOTHETICAL PROTEIN"/>
    <property type="match status" value="1"/>
</dbReference>
<evidence type="ECO:0000256" key="4">
    <source>
        <dbReference type="SAM" id="Phobius"/>
    </source>
</evidence>
<dbReference type="InterPro" id="IPR046960">
    <property type="entry name" value="PPR_At4g14850-like_plant"/>
</dbReference>
<evidence type="ECO:0000259" key="5">
    <source>
        <dbReference type="PROSITE" id="PS50815"/>
    </source>
</evidence>
<dbReference type="Pfam" id="PF01535">
    <property type="entry name" value="PPR"/>
    <property type="match status" value="2"/>
</dbReference>
<dbReference type="NCBIfam" id="TIGR00756">
    <property type="entry name" value="PPR"/>
    <property type="match status" value="4"/>
</dbReference>
<proteinExistence type="predicted"/>
<keyword evidence="4" id="KW-0472">Membrane</keyword>
<dbReference type="PROSITE" id="PS50815">
    <property type="entry name" value="HORMA"/>
    <property type="match status" value="1"/>
</dbReference>
<dbReference type="EMBL" id="JACEFO010002617">
    <property type="protein sequence ID" value="KAF8653856.1"/>
    <property type="molecule type" value="Genomic_DNA"/>
</dbReference>
<dbReference type="PANTHER" id="PTHR47926">
    <property type="entry name" value="PENTATRICOPEPTIDE REPEAT-CONTAINING PROTEIN"/>
    <property type="match status" value="1"/>
</dbReference>
<feature type="repeat" description="PPR" evidence="3">
    <location>
        <begin position="490"/>
        <end position="524"/>
    </location>
</feature>
<dbReference type="GO" id="GO:0003723">
    <property type="term" value="F:RNA binding"/>
    <property type="evidence" value="ECO:0007669"/>
    <property type="project" value="InterPro"/>
</dbReference>
<sequence length="685" mass="74620">MDLDGPGLLPVSSLARVLRRLRCLSLHCLRRLTASSKRAFDSPIPIPSVPLVTLKSQSTEASDEPRACCFGLSQPSASAGRPPARRTGRFLCNVGFSVGQHFSVSSSLLPAVTAPLCPISRLLTPLSLMSTTSQAFVGKSKPFYIAKSSFPENKCILSIPIPRLSHCHIPLLLSRAIVAGLLLKLPLVHSVLRSLSLGPVPSLSLSFLSLLRHSGYMALDNYSLNIALSATARLPSVSVGAQLHSLSVKLGLVSDTFVLNSLINMYSSCGHPATARLVLDSAPQGASDAVSWNTIIAGYLRCGMPNKALQAFGKMTKEKVRLDDVTLLNVLVASARTGTVKVGRLCHALVMVNGVRTNCYMGSSLISMYAKCGLIEDARKVFDGMHERNVVCWTSIISGYTQLGKFKEAVELFRDMQISGMKADDATIATVVSSCAHMGALDLGCYVHAYCDVNGLGKELSVKNSLIDMYSKCGDVKKAYEIFSGLTERDVFSWTAMIMGFAVNGLCGEALDLFAQMEAEGKVMPNEVTFLGVLTSCSHGGLLEQGYHHFQRAFERRRYMNVVVHKAMHPELASYIHSTTTGLLPFIQKGLVEKVVVIFYDKDHVPVEKFVFKLEVNQSYGPKLQEADLEFALRAFLIKLTVAEPVTKSLPSGSLFHLVILGFLVLLSMGLEQKTNHVSRRYHKE</sequence>
<feature type="transmembrane region" description="Helical" evidence="4">
    <location>
        <begin position="654"/>
        <end position="671"/>
    </location>
</feature>
<keyword evidence="1" id="KW-0677">Repeat</keyword>
<dbReference type="OrthoDB" id="21254at2759"/>
<keyword evidence="4" id="KW-0812">Transmembrane</keyword>
<dbReference type="GO" id="GO:0009451">
    <property type="term" value="P:RNA modification"/>
    <property type="evidence" value="ECO:0007669"/>
    <property type="project" value="InterPro"/>
</dbReference>
<gene>
    <name evidence="6" type="ORF">HU200_061985</name>
</gene>
<evidence type="ECO:0000256" key="2">
    <source>
        <dbReference type="ARBA" id="ARBA00022946"/>
    </source>
</evidence>
<dbReference type="Gene3D" id="3.30.900.10">
    <property type="entry name" value="HORMA domain"/>
    <property type="match status" value="1"/>
</dbReference>
<name>A0A835A6Z1_9POAL</name>